<dbReference type="SMART" id="SM00560">
    <property type="entry name" value="LamGL"/>
    <property type="match status" value="3"/>
</dbReference>
<dbReference type="CDD" id="cd00063">
    <property type="entry name" value="FN3"/>
    <property type="match status" value="1"/>
</dbReference>
<evidence type="ECO:0000256" key="1">
    <source>
        <dbReference type="ARBA" id="ARBA00004316"/>
    </source>
</evidence>
<evidence type="ECO:0000256" key="3">
    <source>
        <dbReference type="ARBA" id="ARBA00023157"/>
    </source>
</evidence>
<dbReference type="InterPro" id="IPR043543">
    <property type="entry name" value="PAPPA/PAPPA2"/>
</dbReference>
<dbReference type="InterPro" id="IPR013783">
    <property type="entry name" value="Ig-like_fold"/>
</dbReference>
<feature type="domain" description="Fibronectin type-III" evidence="5">
    <location>
        <begin position="263"/>
        <end position="361"/>
    </location>
</feature>
<dbReference type="InterPro" id="IPR001791">
    <property type="entry name" value="Laminin_G"/>
</dbReference>
<protein>
    <submittedName>
        <fullName evidence="6">T9SS type A sorting domain-containing protein</fullName>
    </submittedName>
</protein>
<evidence type="ECO:0000313" key="6">
    <source>
        <dbReference type="EMBL" id="MCP9291831.1"/>
    </source>
</evidence>
<dbReference type="Pfam" id="PF18962">
    <property type="entry name" value="Por_Secre_tail"/>
    <property type="match status" value="1"/>
</dbReference>
<sequence>MKTRDTNHKKSINERKGFTRGKSFNYIFSAILTLLIVAAAPYQSWAQQGSLTLDGDGDYATAGDSPSLDISGTSITLETWVKHDGESDDDAFLINKALSGDGYRLQLYGEGDETYVRFVIGDVTNNGPAVFSETGVPANRWTHIAATYDGQFLKIYINGELDATSQEDRTIDANDASLTLGANASLTGNFLSGEMDGVRIWSTVRSAAQIGDVYLEELTGSESGLAALYQFSSSSGGNVSDLAGSNTLTLTGDNAGIASPGAVPIAPNLYTHNGNGQAELTWDERLGPNDENQASSFKVYRSTAPDGSDRTEVATVSSGTTEYTDSGLSNGQTYFYEITAIDGSASESDFSNMVTATPYATMGGGSLHLTKNAYGLVSDRPSLDIIEKEVTVHAWIKHDGQSDENAVIAVKGSTGDGYVLRLDGEGQAPNLAFAIGDIINGGPTIVSNSSIPANQWTHVAGTYDGNDLKVYINGELDNTEPEDRTIDGNDFDLFIGADAAASDQFFSGHIDELGIWSIALQRQDIEDNFNKEFIGNEEGLELYYRFDDAGNSIVKSMDTNHTEMEKVPVSGTVQVLAPGVFPVAPYSYALADTTSAEVSITNRAFNVPVSQKVYRSTQQNLSDRSELASTSTFSYDDGSLTAENTYYYQATAINADGQESDFSHPTPVRASAYEAGNALKLDGDLDYVRLDDRNSLDGYEQLYVNFEETMTVEAWVNHDGNSDENAVIVQKGATGDGYRLRLEGTGSSVAASFTIGDITNGGPRVTTNSSIPANQWTHIAATYDGTDLKIYVNGSLDATDSEDRTIDPNPQPLLIGGPNALDGNFYSGELDDIRIWNVARTESEIADNFYKELMGDHEDLIAYFRFDENQVEGETAASDITYSSARRAMSGTLSGDATFVNSNALSSQPVVVNPISEITLDEDFGTFVAADLDTVFQDDDTPNLSYSIVVPCHIVEAEVQNDTSLVFTSLENIFGTDTLTVEATDGATTARQSFIVHVESVNDLPELAGFENDLQVPVDGELTADMFARTADVESADTALTFTFAVDTSGINVDFDGQMLTLSPNGDFDGTGTLDIEVTDEDGGVTSVTVGVQMVTDTDITDENGVPEAFDLAHNYPNPFNPTTTIKYALPEAADVQLTVFNSIGQKVADLVNTRQAAGTHQVDFDASQLPSGMYIYRLKAGEFEQIRKMTLVK</sequence>
<evidence type="ECO:0000256" key="4">
    <source>
        <dbReference type="ARBA" id="ARBA00023273"/>
    </source>
</evidence>
<keyword evidence="4" id="KW-0966">Cell projection</keyword>
<dbReference type="EMBL" id="JANDBC010000001">
    <property type="protein sequence ID" value="MCP9291831.1"/>
    <property type="molecule type" value="Genomic_DNA"/>
</dbReference>
<dbReference type="InterPro" id="IPR003961">
    <property type="entry name" value="FN3_dom"/>
</dbReference>
<dbReference type="AlphaFoldDB" id="A0A9X2L3R7"/>
<dbReference type="GO" id="GO:0007166">
    <property type="term" value="P:cell surface receptor signaling pathway"/>
    <property type="evidence" value="ECO:0007669"/>
    <property type="project" value="TreeGrafter"/>
</dbReference>
<gene>
    <name evidence="6" type="ORF">NM125_09620</name>
</gene>
<dbReference type="GO" id="GO:0042995">
    <property type="term" value="C:cell projection"/>
    <property type="evidence" value="ECO:0007669"/>
    <property type="project" value="UniProtKB-SubCell"/>
</dbReference>
<dbReference type="InterPro" id="IPR006558">
    <property type="entry name" value="LamG-like"/>
</dbReference>
<dbReference type="Proteomes" id="UP001139125">
    <property type="component" value="Unassembled WGS sequence"/>
</dbReference>
<evidence type="ECO:0000256" key="2">
    <source>
        <dbReference type="ARBA" id="ARBA00022729"/>
    </source>
</evidence>
<organism evidence="6 7">
    <name type="scientific">Gracilimonas sediminicola</name>
    <dbReference type="NCBI Taxonomy" id="2952158"/>
    <lineage>
        <taxon>Bacteria</taxon>
        <taxon>Pseudomonadati</taxon>
        <taxon>Balneolota</taxon>
        <taxon>Balneolia</taxon>
        <taxon>Balneolales</taxon>
        <taxon>Balneolaceae</taxon>
        <taxon>Gracilimonas</taxon>
    </lineage>
</organism>
<dbReference type="InterPro" id="IPR026444">
    <property type="entry name" value="Secre_tail"/>
</dbReference>
<dbReference type="Gene3D" id="2.60.40.10">
    <property type="entry name" value="Immunoglobulins"/>
    <property type="match status" value="2"/>
</dbReference>
<dbReference type="PROSITE" id="PS50853">
    <property type="entry name" value="FN3"/>
    <property type="match status" value="1"/>
</dbReference>
<dbReference type="SMART" id="SM00282">
    <property type="entry name" value="LamG"/>
    <property type="match status" value="2"/>
</dbReference>
<dbReference type="PANTHER" id="PTHR46130:SF3">
    <property type="entry name" value="CHROMOSOME UNDETERMINED SCAFFOLD_33, WHOLE GENOME SHOTGUN SEQUENCE"/>
    <property type="match status" value="1"/>
</dbReference>
<dbReference type="InterPro" id="IPR036116">
    <property type="entry name" value="FN3_sf"/>
</dbReference>
<dbReference type="Pfam" id="PF13385">
    <property type="entry name" value="Laminin_G_3"/>
    <property type="match status" value="3"/>
</dbReference>
<dbReference type="GO" id="GO:0005615">
    <property type="term" value="C:extracellular space"/>
    <property type="evidence" value="ECO:0007669"/>
    <property type="project" value="TreeGrafter"/>
</dbReference>
<dbReference type="GO" id="GO:0006508">
    <property type="term" value="P:proteolysis"/>
    <property type="evidence" value="ECO:0007669"/>
    <property type="project" value="TreeGrafter"/>
</dbReference>
<dbReference type="InterPro" id="IPR013320">
    <property type="entry name" value="ConA-like_dom_sf"/>
</dbReference>
<dbReference type="Gene3D" id="2.60.40.4070">
    <property type="match status" value="1"/>
</dbReference>
<evidence type="ECO:0000313" key="7">
    <source>
        <dbReference type="Proteomes" id="UP001139125"/>
    </source>
</evidence>
<proteinExistence type="predicted"/>
<keyword evidence="3" id="KW-1015">Disulfide bond</keyword>
<reference evidence="6" key="1">
    <citation type="submission" date="2022-06" db="EMBL/GenBank/DDBJ databases">
        <title>Gracilimonas sp. CAU 1638 isolated from sea sediment.</title>
        <authorList>
            <person name="Kim W."/>
        </authorList>
    </citation>
    <scope>NUCLEOTIDE SEQUENCE</scope>
    <source>
        <strain evidence="6">CAU 1638</strain>
    </source>
</reference>
<accession>A0A9X2L3R7</accession>
<keyword evidence="2" id="KW-0732">Signal</keyword>
<keyword evidence="7" id="KW-1185">Reference proteome</keyword>
<dbReference type="SUPFAM" id="SSF49899">
    <property type="entry name" value="Concanavalin A-like lectins/glucanases"/>
    <property type="match status" value="3"/>
</dbReference>
<evidence type="ECO:0000259" key="5">
    <source>
        <dbReference type="PROSITE" id="PS50853"/>
    </source>
</evidence>
<dbReference type="GO" id="GO:0004222">
    <property type="term" value="F:metalloendopeptidase activity"/>
    <property type="evidence" value="ECO:0007669"/>
    <property type="project" value="TreeGrafter"/>
</dbReference>
<dbReference type="SUPFAM" id="SSF49265">
    <property type="entry name" value="Fibronectin type III"/>
    <property type="match status" value="1"/>
</dbReference>
<dbReference type="PANTHER" id="PTHR46130">
    <property type="entry name" value="LAMGL DOMAIN-CONTAINING PROTEIN"/>
    <property type="match status" value="1"/>
</dbReference>
<name>A0A9X2L3R7_9BACT</name>
<dbReference type="NCBIfam" id="TIGR04183">
    <property type="entry name" value="Por_Secre_tail"/>
    <property type="match status" value="1"/>
</dbReference>
<comment type="caution">
    <text evidence="6">The sequence shown here is derived from an EMBL/GenBank/DDBJ whole genome shotgun (WGS) entry which is preliminary data.</text>
</comment>
<dbReference type="Gene3D" id="2.60.120.200">
    <property type="match status" value="3"/>
</dbReference>
<dbReference type="RefSeq" id="WP_255134693.1">
    <property type="nucleotide sequence ID" value="NZ_JANDBC010000001.1"/>
</dbReference>
<comment type="subcellular location">
    <subcellularLocation>
        <location evidence="1">Cell projection</location>
    </subcellularLocation>
</comment>